<evidence type="ECO:0000256" key="1">
    <source>
        <dbReference type="ARBA" id="ARBA00004571"/>
    </source>
</evidence>
<evidence type="ECO:0000313" key="10">
    <source>
        <dbReference type="Proteomes" id="UP000008514"/>
    </source>
</evidence>
<keyword evidence="5 8" id="KW-0732">Signal</keyword>
<keyword evidence="3" id="KW-1134">Transmembrane beta strand</keyword>
<evidence type="ECO:0000256" key="7">
    <source>
        <dbReference type="ARBA" id="ARBA00023237"/>
    </source>
</evidence>
<name>K4IKI1_PSYTT</name>
<keyword evidence="4" id="KW-0812">Transmembrane</keyword>
<evidence type="ECO:0000256" key="4">
    <source>
        <dbReference type="ARBA" id="ARBA00022692"/>
    </source>
</evidence>
<dbReference type="SUPFAM" id="SSF56935">
    <property type="entry name" value="Porins"/>
    <property type="match status" value="1"/>
</dbReference>
<dbReference type="GO" id="GO:0015483">
    <property type="term" value="F:long-chain fatty acid transporting porin activity"/>
    <property type="evidence" value="ECO:0007669"/>
    <property type="project" value="TreeGrafter"/>
</dbReference>
<sequence>MMKYFLVPFMLLSFSIMAQDITDALRFSTQEINGTARYTAMGGAFGALGGDISAININPASSAVFLTNKFSGSVDFTSINNDSFYGNNSILSSTSETDFDLNQIGAVFVFETNNENAVFDKLTLGFSYNRTNTFDDELRFQGNNSESISDYFLNRAQGVPLDLLTPRSGESVAELYQFLGEDEGFGAQQAFLGYEAFLINAEDPLDSQNTSYLSNVFGNNFSQNYFEQTRGSSGKYTLNGGGQIGDRIHLGVNFNLHFLDYRRLTRLDEFNSELTGINDIFFDNELRTRGSGISLQVGGIFKVTEGWRLGFTYDTPTWMNISDELSQRLETVSASQDVAIVDPNVINIYPDYNFKTPGRVSLSTAYVFGVSGLLSFDYSYKDFSAMEFTSDGFDIQNQDITNLITGAATYNFGGEYRILNTSLRAGYFLQESPYNNKALLDDTVGYSFGLGFSLGNTTLDLSYQRMEQDRQNILYQTDFSQEAQVQSVFNNYMLTLTFDL</sequence>
<evidence type="ECO:0000256" key="6">
    <source>
        <dbReference type="ARBA" id="ARBA00023136"/>
    </source>
</evidence>
<evidence type="ECO:0000256" key="2">
    <source>
        <dbReference type="ARBA" id="ARBA00008163"/>
    </source>
</evidence>
<reference evidence="9" key="2">
    <citation type="submission" date="2012-09" db="EMBL/GenBank/DDBJ databases">
        <title>The complete sequence of Psychroflexus torquis an extreme psychrophile from sea-ice that is stimulated by light.</title>
        <authorList>
            <person name="Feng S."/>
            <person name="Powell S.M."/>
            <person name="Bowman J.P."/>
        </authorList>
    </citation>
    <scope>NUCLEOTIDE SEQUENCE [LARGE SCALE GENOMIC DNA]</scope>
    <source>
        <strain evidence="9">ATCC 700755</strain>
    </source>
</reference>
<evidence type="ECO:0000256" key="3">
    <source>
        <dbReference type="ARBA" id="ARBA00022452"/>
    </source>
</evidence>
<dbReference type="KEGG" id="ptq:P700755_002893"/>
<organism evidence="9 10">
    <name type="scientific">Psychroflexus torquis (strain ATCC 700755 / CIP 106069 / ACAM 623)</name>
    <dbReference type="NCBI Taxonomy" id="313595"/>
    <lineage>
        <taxon>Bacteria</taxon>
        <taxon>Pseudomonadati</taxon>
        <taxon>Bacteroidota</taxon>
        <taxon>Flavobacteriia</taxon>
        <taxon>Flavobacteriales</taxon>
        <taxon>Flavobacteriaceae</taxon>
        <taxon>Psychroflexus</taxon>
    </lineage>
</organism>
<evidence type="ECO:0000313" key="9">
    <source>
        <dbReference type="EMBL" id="AFU69596.1"/>
    </source>
</evidence>
<evidence type="ECO:0000256" key="5">
    <source>
        <dbReference type="ARBA" id="ARBA00022729"/>
    </source>
</evidence>
<comment type="similarity">
    <text evidence="2">Belongs to the OmpP1/FadL family.</text>
</comment>
<proteinExistence type="inferred from homology"/>
<reference evidence="9" key="1">
    <citation type="submission" date="2006-03" db="EMBL/GenBank/DDBJ databases">
        <authorList>
            <person name="Bowman J."/>
            <person name="Ferriera S."/>
            <person name="Johnson J."/>
            <person name="Kravitz S."/>
            <person name="Halpern A."/>
            <person name="Remington K."/>
            <person name="Beeson K."/>
            <person name="Tran B."/>
            <person name="Rogers Y.-H."/>
            <person name="Friedman R."/>
            <person name="Venter J.C."/>
        </authorList>
    </citation>
    <scope>NUCLEOTIDE SEQUENCE [LARGE SCALE GENOMIC DNA]</scope>
    <source>
        <strain evidence="9">ATCC 700755</strain>
    </source>
</reference>
<keyword evidence="7" id="KW-0998">Cell outer membrane</keyword>
<dbReference type="GO" id="GO:0009279">
    <property type="term" value="C:cell outer membrane"/>
    <property type="evidence" value="ECO:0007669"/>
    <property type="project" value="UniProtKB-SubCell"/>
</dbReference>
<dbReference type="Proteomes" id="UP000008514">
    <property type="component" value="Chromosome"/>
</dbReference>
<comment type="subcellular location">
    <subcellularLocation>
        <location evidence="1">Cell outer membrane</location>
        <topology evidence="1">Multi-pass membrane protein</topology>
    </subcellularLocation>
</comment>
<dbReference type="PANTHER" id="PTHR35093">
    <property type="entry name" value="OUTER MEMBRANE PROTEIN NMB0088-RELATED"/>
    <property type="match status" value="1"/>
</dbReference>
<feature type="signal peptide" evidence="8">
    <location>
        <begin position="1"/>
        <end position="18"/>
    </location>
</feature>
<dbReference type="EMBL" id="CP003879">
    <property type="protein sequence ID" value="AFU69596.1"/>
    <property type="molecule type" value="Genomic_DNA"/>
</dbReference>
<dbReference type="PANTHER" id="PTHR35093:SF8">
    <property type="entry name" value="OUTER MEMBRANE PROTEIN NMB0088-RELATED"/>
    <property type="match status" value="1"/>
</dbReference>
<dbReference type="HOGENOM" id="CLU_034649_0_0_10"/>
<dbReference type="Gene3D" id="2.40.160.60">
    <property type="entry name" value="Outer membrane protein transport protein (OMPP1/FadL/TodX)"/>
    <property type="match status" value="2"/>
</dbReference>
<feature type="chain" id="PRO_5003879064" evidence="8">
    <location>
        <begin position="19"/>
        <end position="500"/>
    </location>
</feature>
<dbReference type="InterPro" id="IPR005017">
    <property type="entry name" value="OMPP1/FadL/TodX"/>
</dbReference>
<evidence type="ECO:0000256" key="8">
    <source>
        <dbReference type="SAM" id="SignalP"/>
    </source>
</evidence>
<keyword evidence="6" id="KW-0472">Membrane</keyword>
<dbReference type="STRING" id="313595.P700755_002893"/>
<accession>K4IKI1</accession>
<gene>
    <name evidence="9" type="ordered locus">P700755_002893</name>
</gene>
<protein>
    <submittedName>
        <fullName evidence="9">Outer membrane protein transport protein, OMPP1/FadL/TodX family</fullName>
    </submittedName>
</protein>
<dbReference type="AlphaFoldDB" id="K4IKI1"/>
<dbReference type="eggNOG" id="COG2067">
    <property type="taxonomic scope" value="Bacteria"/>
</dbReference>
<keyword evidence="10" id="KW-1185">Reference proteome</keyword>